<feature type="transmembrane region" description="Helical" evidence="4">
    <location>
        <begin position="12"/>
        <end position="32"/>
    </location>
</feature>
<feature type="transmembrane region" description="Helical" evidence="4">
    <location>
        <begin position="305"/>
        <end position="323"/>
    </location>
</feature>
<dbReference type="PANTHER" id="PTHR23521">
    <property type="entry name" value="TRANSPORTER MFS SUPERFAMILY"/>
    <property type="match status" value="1"/>
</dbReference>
<name>A0A4R5VQE6_9BURK</name>
<sequence>MLEKGAWRDFFAVTFSIAIVGIGLGCTLPLTALALTRRGFGPNVVGWMIAASALGGVCGTFLTPSVVARIGRRKIMIGCFILATLSIAPLQFFVSIPSWLMLQFLFGVSMAALFLIGESWINVLPSDSHRGRVVAIYTTSFTLFQVLGPLFTDWVSGFPQTAFLLFGALFMLGIPAIFIARDDARAHVETSSPTDANVGNPAEQVLPWFVVVRRGSIIIAGVAFFASFDSIILGFLPLVALDSGFSQSRALTAATIVLAGDASLQYVAGWMSDHFGRARIHRLCGLAVCLLLPLLHWALQLPIVWALYLFCLGGFSGAIYTLSMVASGDKFGGTSLLRIAGLIGLTWNISSAVGPAATGLLMQRFGSMAMVSVLWVIALVFLLVARDRKILINQFPTAG</sequence>
<evidence type="ECO:0000256" key="2">
    <source>
        <dbReference type="ARBA" id="ARBA00022989"/>
    </source>
</evidence>
<dbReference type="EMBL" id="SMYL01000015">
    <property type="protein sequence ID" value="TDK60654.1"/>
    <property type="molecule type" value="Genomic_DNA"/>
</dbReference>
<dbReference type="CDD" id="cd17477">
    <property type="entry name" value="MFS_YcaD_like"/>
    <property type="match status" value="1"/>
</dbReference>
<dbReference type="RefSeq" id="WP_133331067.1">
    <property type="nucleotide sequence ID" value="NZ_SMYL01000015.1"/>
</dbReference>
<dbReference type="Pfam" id="PF07690">
    <property type="entry name" value="MFS_1"/>
    <property type="match status" value="1"/>
</dbReference>
<feature type="transmembrane region" description="Helical" evidence="4">
    <location>
        <begin position="217"/>
        <end position="238"/>
    </location>
</feature>
<feature type="transmembrane region" description="Helical" evidence="4">
    <location>
        <begin position="44"/>
        <end position="63"/>
    </location>
</feature>
<evidence type="ECO:0000256" key="4">
    <source>
        <dbReference type="SAM" id="Phobius"/>
    </source>
</evidence>
<dbReference type="GO" id="GO:0022857">
    <property type="term" value="F:transmembrane transporter activity"/>
    <property type="evidence" value="ECO:0007669"/>
    <property type="project" value="InterPro"/>
</dbReference>
<keyword evidence="7" id="KW-1185">Reference proteome</keyword>
<feature type="transmembrane region" description="Helical" evidence="4">
    <location>
        <begin position="133"/>
        <end position="152"/>
    </location>
</feature>
<keyword evidence="2 4" id="KW-1133">Transmembrane helix</keyword>
<reference evidence="6 7" key="1">
    <citation type="submission" date="2019-03" db="EMBL/GenBank/DDBJ databases">
        <title>Sapientia aquatica gen. nov., sp. nov., isolated from a crater lake.</title>
        <authorList>
            <person name="Felfoldi T."/>
            <person name="Szabo A."/>
            <person name="Toth E."/>
            <person name="Schumann P."/>
            <person name="Keki Z."/>
            <person name="Marialigeti K."/>
            <person name="Mathe I."/>
        </authorList>
    </citation>
    <scope>NUCLEOTIDE SEQUENCE [LARGE SCALE GENOMIC DNA]</scope>
    <source>
        <strain evidence="6 7">SA-152</strain>
    </source>
</reference>
<gene>
    <name evidence="6" type="ORF">E2I14_17870</name>
</gene>
<comment type="caution">
    <text evidence="6">The sequence shown here is derived from an EMBL/GenBank/DDBJ whole genome shotgun (WGS) entry which is preliminary data.</text>
</comment>
<dbReference type="PANTHER" id="PTHR23521:SF3">
    <property type="entry name" value="MFS TRANSPORTER"/>
    <property type="match status" value="1"/>
</dbReference>
<keyword evidence="3 4" id="KW-0472">Membrane</keyword>
<feature type="transmembrane region" description="Helical" evidence="4">
    <location>
        <begin position="75"/>
        <end position="94"/>
    </location>
</feature>
<dbReference type="OrthoDB" id="9810614at2"/>
<feature type="transmembrane region" description="Helical" evidence="4">
    <location>
        <begin position="365"/>
        <end position="385"/>
    </location>
</feature>
<feature type="transmembrane region" description="Helical" evidence="4">
    <location>
        <begin position="100"/>
        <end position="121"/>
    </location>
</feature>
<evidence type="ECO:0000256" key="3">
    <source>
        <dbReference type="ARBA" id="ARBA00023136"/>
    </source>
</evidence>
<accession>A0A4R5VQE6</accession>
<dbReference type="InterPro" id="IPR036259">
    <property type="entry name" value="MFS_trans_sf"/>
</dbReference>
<dbReference type="PROSITE" id="PS51257">
    <property type="entry name" value="PROKAR_LIPOPROTEIN"/>
    <property type="match status" value="1"/>
</dbReference>
<dbReference type="SUPFAM" id="SSF103473">
    <property type="entry name" value="MFS general substrate transporter"/>
    <property type="match status" value="1"/>
</dbReference>
<evidence type="ECO:0000313" key="7">
    <source>
        <dbReference type="Proteomes" id="UP000294829"/>
    </source>
</evidence>
<evidence type="ECO:0000259" key="5">
    <source>
        <dbReference type="PROSITE" id="PS50850"/>
    </source>
</evidence>
<evidence type="ECO:0000256" key="1">
    <source>
        <dbReference type="ARBA" id="ARBA00022692"/>
    </source>
</evidence>
<keyword evidence="1 4" id="KW-0812">Transmembrane</keyword>
<protein>
    <submittedName>
        <fullName evidence="6">MFS transporter</fullName>
    </submittedName>
</protein>
<feature type="transmembrane region" description="Helical" evidence="4">
    <location>
        <begin position="335"/>
        <end position="353"/>
    </location>
</feature>
<organism evidence="6 7">
    <name type="scientific">Sapientia aquatica</name>
    <dbReference type="NCBI Taxonomy" id="1549640"/>
    <lineage>
        <taxon>Bacteria</taxon>
        <taxon>Pseudomonadati</taxon>
        <taxon>Pseudomonadota</taxon>
        <taxon>Betaproteobacteria</taxon>
        <taxon>Burkholderiales</taxon>
        <taxon>Oxalobacteraceae</taxon>
        <taxon>Sapientia</taxon>
    </lineage>
</organism>
<dbReference type="InterPro" id="IPR011701">
    <property type="entry name" value="MFS"/>
</dbReference>
<evidence type="ECO:0000313" key="6">
    <source>
        <dbReference type="EMBL" id="TDK60654.1"/>
    </source>
</evidence>
<dbReference type="InterPro" id="IPR020846">
    <property type="entry name" value="MFS_dom"/>
</dbReference>
<dbReference type="PROSITE" id="PS50850">
    <property type="entry name" value="MFS"/>
    <property type="match status" value="1"/>
</dbReference>
<feature type="transmembrane region" description="Helical" evidence="4">
    <location>
        <begin position="250"/>
        <end position="268"/>
    </location>
</feature>
<dbReference type="Proteomes" id="UP000294829">
    <property type="component" value="Unassembled WGS sequence"/>
</dbReference>
<dbReference type="GO" id="GO:0005886">
    <property type="term" value="C:plasma membrane"/>
    <property type="evidence" value="ECO:0007669"/>
    <property type="project" value="TreeGrafter"/>
</dbReference>
<feature type="domain" description="Major facilitator superfamily (MFS) profile" evidence="5">
    <location>
        <begin position="1"/>
        <end position="390"/>
    </location>
</feature>
<feature type="transmembrane region" description="Helical" evidence="4">
    <location>
        <begin position="280"/>
        <end position="299"/>
    </location>
</feature>
<dbReference type="Gene3D" id="1.20.1250.20">
    <property type="entry name" value="MFS general substrate transporter like domains"/>
    <property type="match status" value="2"/>
</dbReference>
<dbReference type="AlphaFoldDB" id="A0A4R5VQE6"/>
<proteinExistence type="predicted"/>
<feature type="transmembrane region" description="Helical" evidence="4">
    <location>
        <begin position="158"/>
        <end position="180"/>
    </location>
</feature>
<dbReference type="InterPro" id="IPR047200">
    <property type="entry name" value="MFS_YcaD-like"/>
</dbReference>